<keyword evidence="2 6" id="KW-0689">Ribosomal protein</keyword>
<organism evidence="8 9">
    <name type="scientific">Fuscovulum ytuae</name>
    <dbReference type="NCBI Taxonomy" id="3042299"/>
    <lineage>
        <taxon>Bacteria</taxon>
        <taxon>Pseudomonadati</taxon>
        <taxon>Pseudomonadota</taxon>
        <taxon>Alphaproteobacteria</taxon>
        <taxon>Rhodobacterales</taxon>
        <taxon>Paracoccaceae</taxon>
        <taxon>Fuscovulum</taxon>
    </lineage>
</organism>
<evidence type="ECO:0000256" key="3">
    <source>
        <dbReference type="ARBA" id="ARBA00023274"/>
    </source>
</evidence>
<comment type="subunit">
    <text evidence="5 6">Part of the 30S ribosomal subunit. Contacts proteins S5 and S12.</text>
</comment>
<accession>A0ABY8Q5S9</accession>
<reference evidence="8 9" key="1">
    <citation type="submission" date="2023-04" db="EMBL/GenBank/DDBJ databases">
        <title>YMD61, complete Genome.</title>
        <authorList>
            <person name="Zhang J."/>
        </authorList>
    </citation>
    <scope>NUCLEOTIDE SEQUENCE [LARGE SCALE GENOMIC DNA]</scope>
    <source>
        <strain evidence="8 9">YMD61</strain>
    </source>
</reference>
<dbReference type="InterPro" id="IPR047863">
    <property type="entry name" value="Ribosomal_uS8_CS"/>
</dbReference>
<comment type="function">
    <text evidence="6">One of the primary rRNA binding proteins, it binds directly to 16S rRNA central domain where it helps coordinate assembly of the platform of the 30S subunit.</text>
</comment>
<evidence type="ECO:0000256" key="7">
    <source>
        <dbReference type="RuleBase" id="RU003660"/>
    </source>
</evidence>
<evidence type="ECO:0000256" key="1">
    <source>
        <dbReference type="ARBA" id="ARBA00006471"/>
    </source>
</evidence>
<dbReference type="Pfam" id="PF00410">
    <property type="entry name" value="Ribosomal_S8"/>
    <property type="match status" value="1"/>
</dbReference>
<keyword evidence="6" id="KW-0694">RNA-binding</keyword>
<dbReference type="Proteomes" id="UP001230978">
    <property type="component" value="Chromosome"/>
</dbReference>
<keyword evidence="3 6" id="KW-0687">Ribonucleoprotein</keyword>
<dbReference type="SUPFAM" id="SSF56047">
    <property type="entry name" value="Ribosomal protein S8"/>
    <property type="match status" value="1"/>
</dbReference>
<dbReference type="GO" id="GO:0005840">
    <property type="term" value="C:ribosome"/>
    <property type="evidence" value="ECO:0007669"/>
    <property type="project" value="UniProtKB-KW"/>
</dbReference>
<dbReference type="InterPro" id="IPR035987">
    <property type="entry name" value="Ribosomal_uS8_sf"/>
</dbReference>
<protein>
    <recommendedName>
        <fullName evidence="4 6">Small ribosomal subunit protein uS8</fullName>
    </recommendedName>
</protein>
<evidence type="ECO:0000256" key="5">
    <source>
        <dbReference type="ARBA" id="ARBA00046740"/>
    </source>
</evidence>
<dbReference type="PANTHER" id="PTHR11758">
    <property type="entry name" value="40S RIBOSOMAL PROTEIN S15A"/>
    <property type="match status" value="1"/>
</dbReference>
<dbReference type="EMBL" id="CP124535">
    <property type="protein sequence ID" value="WGV15685.1"/>
    <property type="molecule type" value="Genomic_DNA"/>
</dbReference>
<keyword evidence="9" id="KW-1185">Reference proteome</keyword>
<dbReference type="RefSeq" id="WP_281465294.1">
    <property type="nucleotide sequence ID" value="NZ_CP124535.1"/>
</dbReference>
<dbReference type="Gene3D" id="3.30.1370.30">
    <property type="match status" value="1"/>
</dbReference>
<evidence type="ECO:0000256" key="6">
    <source>
        <dbReference type="HAMAP-Rule" id="MF_01302"/>
    </source>
</evidence>
<proteinExistence type="inferred from homology"/>
<evidence type="ECO:0000313" key="9">
    <source>
        <dbReference type="Proteomes" id="UP001230978"/>
    </source>
</evidence>
<sequence length="132" mass="14289">MSMNDPLGDMLTRIRNAQMRGKSTVATPASKLRAWVLDVLTAEGYIRGYEKKTTENGQGELVISLKYFEGAPVIRELKRVSKPGRRVYMGVKDIPSVRNGLGVSIVSTPKGVMSDAAARSANVGGEVLCTVF</sequence>
<dbReference type="Gene3D" id="3.30.1490.10">
    <property type="match status" value="1"/>
</dbReference>
<evidence type="ECO:0000313" key="8">
    <source>
        <dbReference type="EMBL" id="WGV15685.1"/>
    </source>
</evidence>
<evidence type="ECO:0000256" key="4">
    <source>
        <dbReference type="ARBA" id="ARBA00035258"/>
    </source>
</evidence>
<dbReference type="NCBIfam" id="NF001109">
    <property type="entry name" value="PRK00136.1"/>
    <property type="match status" value="1"/>
</dbReference>
<gene>
    <name evidence="6 8" type="primary">rpsH</name>
    <name evidence="8" type="ORF">QF092_15705</name>
</gene>
<dbReference type="PROSITE" id="PS00053">
    <property type="entry name" value="RIBOSOMAL_S8"/>
    <property type="match status" value="1"/>
</dbReference>
<dbReference type="HAMAP" id="MF_01302_B">
    <property type="entry name" value="Ribosomal_uS8_B"/>
    <property type="match status" value="1"/>
</dbReference>
<comment type="similarity">
    <text evidence="1 6 7">Belongs to the universal ribosomal protein uS8 family.</text>
</comment>
<dbReference type="InterPro" id="IPR000630">
    <property type="entry name" value="Ribosomal_uS8"/>
</dbReference>
<name>A0ABY8Q5S9_9RHOB</name>
<evidence type="ECO:0000256" key="2">
    <source>
        <dbReference type="ARBA" id="ARBA00022980"/>
    </source>
</evidence>
<keyword evidence="6" id="KW-0699">rRNA-binding</keyword>